<dbReference type="AlphaFoldDB" id="A0A819PR57"/>
<name>A0A819PR57_9BILA</name>
<dbReference type="Proteomes" id="UP000663845">
    <property type="component" value="Unassembled WGS sequence"/>
</dbReference>
<comment type="caution">
    <text evidence="5">The sequence shown here is derived from an EMBL/GenBank/DDBJ whole genome shotgun (WGS) entry which is preliminary data.</text>
</comment>
<dbReference type="OrthoDB" id="5841748at2759"/>
<evidence type="ECO:0000313" key="6">
    <source>
        <dbReference type="Proteomes" id="UP000663881"/>
    </source>
</evidence>
<evidence type="ECO:0000313" key="4">
    <source>
        <dbReference type="EMBL" id="CAF3922531.1"/>
    </source>
</evidence>
<dbReference type="Pfam" id="PF04253">
    <property type="entry name" value="TFR_dimer"/>
    <property type="match status" value="1"/>
</dbReference>
<dbReference type="EMBL" id="CAJOAY010003371">
    <property type="protein sequence ID" value="CAF4018297.1"/>
    <property type="molecule type" value="Genomic_DNA"/>
</dbReference>
<evidence type="ECO:0000313" key="2">
    <source>
        <dbReference type="EMBL" id="CAF0765170.1"/>
    </source>
</evidence>
<dbReference type="Proteomes" id="UP000663891">
    <property type="component" value="Unassembled WGS sequence"/>
</dbReference>
<dbReference type="EMBL" id="CAJNON010001043">
    <property type="protein sequence ID" value="CAF1420571.1"/>
    <property type="molecule type" value="Genomic_DNA"/>
</dbReference>
<dbReference type="InterPro" id="IPR007365">
    <property type="entry name" value="TFR-like_dimer_dom"/>
</dbReference>
<dbReference type="EMBL" id="CAJNOG010000017">
    <property type="protein sequence ID" value="CAF0765170.1"/>
    <property type="molecule type" value="Genomic_DNA"/>
</dbReference>
<dbReference type="Gene3D" id="1.20.930.40">
    <property type="entry name" value="Transferrin receptor-like, dimerisation domain"/>
    <property type="match status" value="1"/>
</dbReference>
<evidence type="ECO:0000259" key="1">
    <source>
        <dbReference type="Pfam" id="PF04253"/>
    </source>
</evidence>
<dbReference type="Proteomes" id="UP000663881">
    <property type="component" value="Unassembled WGS sequence"/>
</dbReference>
<evidence type="ECO:0000313" key="5">
    <source>
        <dbReference type="EMBL" id="CAF4018297.1"/>
    </source>
</evidence>
<reference evidence="5" key="1">
    <citation type="submission" date="2021-02" db="EMBL/GenBank/DDBJ databases">
        <authorList>
            <person name="Nowell W R."/>
        </authorList>
    </citation>
    <scope>NUCLEOTIDE SEQUENCE</scope>
</reference>
<accession>A0A819PR57</accession>
<dbReference type="EMBL" id="CAJOAZ010002371">
    <property type="protein sequence ID" value="CAF3922531.1"/>
    <property type="molecule type" value="Genomic_DNA"/>
</dbReference>
<sequence>MLLLSETSVLQLNVTRYTSALRQAMNNLKINDSSMLDPLRSAIDDFDKTAQDFVRRSKSTDTEKHIVYAPSKTNQYGVVGFPTVLDAISGGNKTEINNEIAIVTFFVRGALSTLKIFDNFFS</sequence>
<evidence type="ECO:0000313" key="3">
    <source>
        <dbReference type="EMBL" id="CAF1420571.1"/>
    </source>
</evidence>
<dbReference type="SUPFAM" id="SSF47672">
    <property type="entry name" value="Transferrin receptor-like dimerisation domain"/>
    <property type="match status" value="1"/>
</dbReference>
<dbReference type="Proteomes" id="UP000663844">
    <property type="component" value="Unassembled WGS sequence"/>
</dbReference>
<gene>
    <name evidence="2" type="ORF">JYZ213_LOCUS3295</name>
    <name evidence="5" type="ORF">OKA104_LOCUS30803</name>
    <name evidence="4" type="ORF">OXD698_LOCUS25106</name>
    <name evidence="3" type="ORF">VCS650_LOCUS37687</name>
</gene>
<feature type="domain" description="Transferrin receptor-like dimerisation" evidence="1">
    <location>
        <begin position="64"/>
        <end position="115"/>
    </location>
</feature>
<protein>
    <recommendedName>
        <fullName evidence="1">Transferrin receptor-like dimerisation domain-containing protein</fullName>
    </recommendedName>
</protein>
<organism evidence="5 6">
    <name type="scientific">Adineta steineri</name>
    <dbReference type="NCBI Taxonomy" id="433720"/>
    <lineage>
        <taxon>Eukaryota</taxon>
        <taxon>Metazoa</taxon>
        <taxon>Spiralia</taxon>
        <taxon>Gnathifera</taxon>
        <taxon>Rotifera</taxon>
        <taxon>Eurotatoria</taxon>
        <taxon>Bdelloidea</taxon>
        <taxon>Adinetida</taxon>
        <taxon>Adinetidae</taxon>
        <taxon>Adineta</taxon>
    </lineage>
</organism>
<proteinExistence type="predicted"/>
<dbReference type="InterPro" id="IPR036757">
    <property type="entry name" value="TFR-like_dimer_dom_sf"/>
</dbReference>